<evidence type="ECO:0000313" key="2">
    <source>
        <dbReference type="EMBL" id="CAH8243495.1"/>
    </source>
</evidence>
<dbReference type="InterPro" id="IPR029066">
    <property type="entry name" value="PLP-binding_barrel"/>
</dbReference>
<sequence>MDCSARAGSYRDANREAAKAAAAGTPFACLDLDALEHNAGQVLRLSGQKPVRLATKSLRCVQAVKHLLALHPRFQGVMCYHPQEAAALLEAGVSDVLMGYPTLDQPALARLAGLRRQGKEIILMADDGSQLRAAEQAAREQQVCFDICLDIDMSSAFGGLHFGVRRSPLRSEASAVELADAIRRSPHLRLAGVMGYEAQLAGVPDAKPGQRLTSAAIRYLKRRSQAEVAERRAAIVRALRREGHRLRFVNGGGSGSLRFTASDESVTELTAGSAFYAPALFDGYADLPLRPAAVFALPVVRVAAPGIYTCFGGGYIASGEAGADRLPQPIWPPGGQLLPREGAGEVQTPVRYPDGAEPLRPGELIWFRHAKAGELAERFREFVAVKQGACVGRWATYRGEGWCFG</sequence>
<dbReference type="RefSeq" id="WP_249724349.1">
    <property type="nucleotide sequence ID" value="NZ_AP031286.1"/>
</dbReference>
<dbReference type="InterPro" id="IPR051466">
    <property type="entry name" value="D-amino_acid_metab_enzyme"/>
</dbReference>
<dbReference type="CDD" id="cd06813">
    <property type="entry name" value="PLPDE_III_DSD_D-TA_like_2"/>
    <property type="match status" value="1"/>
</dbReference>
<evidence type="ECO:0000259" key="1">
    <source>
        <dbReference type="Pfam" id="PF01168"/>
    </source>
</evidence>
<protein>
    <submittedName>
        <fullName evidence="2">Amino acid deaminase/aldolase</fullName>
    </submittedName>
</protein>
<proteinExistence type="predicted"/>
<dbReference type="PANTHER" id="PTHR28004">
    <property type="entry name" value="ZGC:162816-RELATED"/>
    <property type="match status" value="1"/>
</dbReference>
<organism evidence="2 3">
    <name type="scientific">Paenibacillus melissococcoides</name>
    <dbReference type="NCBI Taxonomy" id="2912268"/>
    <lineage>
        <taxon>Bacteria</taxon>
        <taxon>Bacillati</taxon>
        <taxon>Bacillota</taxon>
        <taxon>Bacilli</taxon>
        <taxon>Bacillales</taxon>
        <taxon>Paenibacillaceae</taxon>
        <taxon>Paenibacillus</taxon>
    </lineage>
</organism>
<keyword evidence="3" id="KW-1185">Reference proteome</keyword>
<feature type="domain" description="Alanine racemase N-terminal" evidence="1">
    <location>
        <begin position="31"/>
        <end position="276"/>
    </location>
</feature>
<dbReference type="EMBL" id="CALYLO010000001">
    <property type="protein sequence ID" value="CAH8243495.1"/>
    <property type="molecule type" value="Genomic_DNA"/>
</dbReference>
<comment type="caution">
    <text evidence="2">The sequence shown here is derived from an EMBL/GenBank/DDBJ whole genome shotgun (WGS) entry which is preliminary data.</text>
</comment>
<dbReference type="PANTHER" id="PTHR28004:SF2">
    <property type="entry name" value="D-SERINE DEHYDRATASE"/>
    <property type="match status" value="1"/>
</dbReference>
<name>A0ABM9FX72_9BACL</name>
<accession>A0ABM9FX72</accession>
<gene>
    <name evidence="2" type="ORF">WJ0W_000735</name>
</gene>
<dbReference type="Gene3D" id="3.20.20.10">
    <property type="entry name" value="Alanine racemase"/>
    <property type="match status" value="1"/>
</dbReference>
<evidence type="ECO:0000313" key="3">
    <source>
        <dbReference type="Proteomes" id="UP001154322"/>
    </source>
</evidence>
<dbReference type="SUPFAM" id="SSF51419">
    <property type="entry name" value="PLP-binding barrel"/>
    <property type="match status" value="1"/>
</dbReference>
<dbReference type="Pfam" id="PF01168">
    <property type="entry name" value="Ala_racemase_N"/>
    <property type="match status" value="1"/>
</dbReference>
<reference evidence="2" key="1">
    <citation type="submission" date="2022-06" db="EMBL/GenBank/DDBJ databases">
        <authorList>
            <person name="Dietemann V."/>
            <person name="Ory F."/>
            <person name="Dainat B."/>
            <person name="Oberhansli S."/>
        </authorList>
    </citation>
    <scope>NUCLEOTIDE SEQUENCE</scope>
    <source>
        <strain evidence="2">Ena-SAMPLE-TAB-26-04-2022-14:26:32:270-5432</strain>
    </source>
</reference>
<dbReference type="InterPro" id="IPR001608">
    <property type="entry name" value="Ala_racemase_N"/>
</dbReference>
<dbReference type="Proteomes" id="UP001154322">
    <property type="component" value="Unassembled WGS sequence"/>
</dbReference>